<sequence length="212" mass="22977">MADNDSTAGESMNILTGALQTPPDVKLTVLKGPSLIMKVVSLGAAPRGAYLQNVEYWRQAKGAVFDASDDLQLCCEKLTEDSEGKIDTVLQGCSDGFSHKRPVDMRDWHKGVRVIPQGRIGYLFSSPGPDSSNIQTCLLIEVTASANPRTMVATTWYRSTAPQPNKYQIWDKDAPFGLTMRPVKAGGQNVTDPRVIPGCAGATWHYTSMGSV</sequence>
<organism evidence="1 2">
    <name type="scientific">Sorangium cellulosum</name>
    <name type="common">Polyangium cellulosum</name>
    <dbReference type="NCBI Taxonomy" id="56"/>
    <lineage>
        <taxon>Bacteria</taxon>
        <taxon>Pseudomonadati</taxon>
        <taxon>Myxococcota</taxon>
        <taxon>Polyangia</taxon>
        <taxon>Polyangiales</taxon>
        <taxon>Polyangiaceae</taxon>
        <taxon>Sorangium</taxon>
    </lineage>
</organism>
<dbReference type="AlphaFoldDB" id="A0A2L0EQT0"/>
<protein>
    <submittedName>
        <fullName evidence="1">Uncharacterized protein</fullName>
    </submittedName>
</protein>
<dbReference type="EMBL" id="CP012673">
    <property type="protein sequence ID" value="AUX41612.1"/>
    <property type="molecule type" value="Genomic_DNA"/>
</dbReference>
<evidence type="ECO:0000313" key="2">
    <source>
        <dbReference type="Proteomes" id="UP000238348"/>
    </source>
</evidence>
<gene>
    <name evidence="1" type="ORF">SOCE26_030330</name>
</gene>
<name>A0A2L0EQT0_SORCE</name>
<reference evidence="1 2" key="1">
    <citation type="submission" date="2015-09" db="EMBL/GenBank/DDBJ databases">
        <title>Sorangium comparison.</title>
        <authorList>
            <person name="Zaburannyi N."/>
            <person name="Bunk B."/>
            <person name="Overmann J."/>
            <person name="Mueller R."/>
        </authorList>
    </citation>
    <scope>NUCLEOTIDE SEQUENCE [LARGE SCALE GENOMIC DNA]</scope>
    <source>
        <strain evidence="1 2">So ce26</strain>
    </source>
</reference>
<evidence type="ECO:0000313" key="1">
    <source>
        <dbReference type="EMBL" id="AUX41612.1"/>
    </source>
</evidence>
<accession>A0A2L0EQT0</accession>
<dbReference type="RefSeq" id="WP_104980052.1">
    <property type="nucleotide sequence ID" value="NZ_CP012673.1"/>
</dbReference>
<dbReference type="Proteomes" id="UP000238348">
    <property type="component" value="Chromosome"/>
</dbReference>
<proteinExistence type="predicted"/>